<dbReference type="EMBL" id="MU853292">
    <property type="protein sequence ID" value="KAK4118022.1"/>
    <property type="molecule type" value="Genomic_DNA"/>
</dbReference>
<keyword evidence="3" id="KW-1185">Reference proteome</keyword>
<feature type="repeat" description="ANK" evidence="1">
    <location>
        <begin position="65"/>
        <end position="93"/>
    </location>
</feature>
<feature type="repeat" description="ANK" evidence="1">
    <location>
        <begin position="28"/>
        <end position="60"/>
    </location>
</feature>
<dbReference type="PANTHER" id="PTHR24157">
    <property type="entry name" value="ANKYRIN REPEAT, SAM AND BASIC LEUCINE ZIPPER DOMAIN-CONTAINING PROTEIN 1"/>
    <property type="match status" value="1"/>
</dbReference>
<dbReference type="PROSITE" id="PS50088">
    <property type="entry name" value="ANK_REPEAT"/>
    <property type="match status" value="2"/>
</dbReference>
<keyword evidence="1" id="KW-0040">ANK repeat</keyword>
<dbReference type="InterPro" id="IPR036770">
    <property type="entry name" value="Ankyrin_rpt-contain_sf"/>
</dbReference>
<protein>
    <submittedName>
        <fullName evidence="2">Ankyrin</fullName>
    </submittedName>
</protein>
<dbReference type="InterPro" id="IPR002110">
    <property type="entry name" value="Ankyrin_rpt"/>
</dbReference>
<dbReference type="GeneID" id="87826519"/>
<feature type="non-terminal residue" evidence="2">
    <location>
        <position position="117"/>
    </location>
</feature>
<evidence type="ECO:0000313" key="2">
    <source>
        <dbReference type="EMBL" id="KAK4118022.1"/>
    </source>
</evidence>
<reference evidence="2" key="2">
    <citation type="submission" date="2023-05" db="EMBL/GenBank/DDBJ databases">
        <authorList>
            <consortium name="Lawrence Berkeley National Laboratory"/>
            <person name="Steindorff A."/>
            <person name="Hensen N."/>
            <person name="Bonometti L."/>
            <person name="Westerberg I."/>
            <person name="Brannstrom I.O."/>
            <person name="Guillou S."/>
            <person name="Cros-Aarteil S."/>
            <person name="Calhoun S."/>
            <person name="Haridas S."/>
            <person name="Kuo A."/>
            <person name="Mondo S."/>
            <person name="Pangilinan J."/>
            <person name="Riley R."/>
            <person name="Labutti K."/>
            <person name="Andreopoulos B."/>
            <person name="Lipzen A."/>
            <person name="Chen C."/>
            <person name="Yanf M."/>
            <person name="Daum C."/>
            <person name="Ng V."/>
            <person name="Clum A."/>
            <person name="Ohm R."/>
            <person name="Martin F."/>
            <person name="Silar P."/>
            <person name="Natvig D."/>
            <person name="Lalanne C."/>
            <person name="Gautier V."/>
            <person name="Ament-Velasquez S.L."/>
            <person name="Kruys A."/>
            <person name="Hutchinson M.I."/>
            <person name="Powell A.J."/>
            <person name="Barry K."/>
            <person name="Miller A.N."/>
            <person name="Grigoriev I.V."/>
            <person name="Debuchy R."/>
            <person name="Gladieux P."/>
            <person name="Thoren M.H."/>
            <person name="Johannesson H."/>
        </authorList>
    </citation>
    <scope>NUCLEOTIDE SEQUENCE</scope>
    <source>
        <strain evidence="2">CBS 731.68</strain>
    </source>
</reference>
<reference evidence="2" key="1">
    <citation type="journal article" date="2023" name="Mol. Phylogenet. Evol.">
        <title>Genome-scale phylogeny and comparative genomics of the fungal order Sordariales.</title>
        <authorList>
            <person name="Hensen N."/>
            <person name="Bonometti L."/>
            <person name="Westerberg I."/>
            <person name="Brannstrom I.O."/>
            <person name="Guillou S."/>
            <person name="Cros-Aarteil S."/>
            <person name="Calhoun S."/>
            <person name="Haridas S."/>
            <person name="Kuo A."/>
            <person name="Mondo S."/>
            <person name="Pangilinan J."/>
            <person name="Riley R."/>
            <person name="LaButti K."/>
            <person name="Andreopoulos B."/>
            <person name="Lipzen A."/>
            <person name="Chen C."/>
            <person name="Yan M."/>
            <person name="Daum C."/>
            <person name="Ng V."/>
            <person name="Clum A."/>
            <person name="Steindorff A."/>
            <person name="Ohm R.A."/>
            <person name="Martin F."/>
            <person name="Silar P."/>
            <person name="Natvig D.O."/>
            <person name="Lalanne C."/>
            <person name="Gautier V."/>
            <person name="Ament-Velasquez S.L."/>
            <person name="Kruys A."/>
            <person name="Hutchinson M.I."/>
            <person name="Powell A.J."/>
            <person name="Barry K."/>
            <person name="Miller A.N."/>
            <person name="Grigoriev I.V."/>
            <person name="Debuchy R."/>
            <person name="Gladieux P."/>
            <person name="Hiltunen Thoren M."/>
            <person name="Johannesson H."/>
        </authorList>
    </citation>
    <scope>NUCLEOTIDE SEQUENCE</scope>
    <source>
        <strain evidence="2">CBS 731.68</strain>
    </source>
</reference>
<organism evidence="2 3">
    <name type="scientific">Parathielavia appendiculata</name>
    <dbReference type="NCBI Taxonomy" id="2587402"/>
    <lineage>
        <taxon>Eukaryota</taxon>
        <taxon>Fungi</taxon>
        <taxon>Dikarya</taxon>
        <taxon>Ascomycota</taxon>
        <taxon>Pezizomycotina</taxon>
        <taxon>Sordariomycetes</taxon>
        <taxon>Sordariomycetidae</taxon>
        <taxon>Sordariales</taxon>
        <taxon>Chaetomiaceae</taxon>
        <taxon>Parathielavia</taxon>
    </lineage>
</organism>
<dbReference type="SUPFAM" id="SSF48403">
    <property type="entry name" value="Ankyrin repeat"/>
    <property type="match status" value="1"/>
</dbReference>
<dbReference type="AlphaFoldDB" id="A0AAN6TP01"/>
<dbReference type="Gene3D" id="1.25.40.20">
    <property type="entry name" value="Ankyrin repeat-containing domain"/>
    <property type="match status" value="1"/>
</dbReference>
<name>A0AAN6TP01_9PEZI</name>
<dbReference type="SMART" id="SM00248">
    <property type="entry name" value="ANK"/>
    <property type="match status" value="2"/>
</dbReference>
<accession>A0AAN6TP01</accession>
<dbReference type="PROSITE" id="PS50297">
    <property type="entry name" value="ANK_REP_REGION"/>
    <property type="match status" value="2"/>
</dbReference>
<gene>
    <name evidence="2" type="ORF">N657DRAFT_584376</name>
</gene>
<proteinExistence type="predicted"/>
<evidence type="ECO:0000313" key="3">
    <source>
        <dbReference type="Proteomes" id="UP001302602"/>
    </source>
</evidence>
<comment type="caution">
    <text evidence="2">The sequence shown here is derived from an EMBL/GenBank/DDBJ whole genome shotgun (WGS) entry which is preliminary data.</text>
</comment>
<evidence type="ECO:0000256" key="1">
    <source>
        <dbReference type="PROSITE-ProRule" id="PRU00023"/>
    </source>
</evidence>
<dbReference type="RefSeq" id="XP_062641795.1">
    <property type="nucleotide sequence ID" value="XM_062789749.1"/>
</dbReference>
<dbReference type="PANTHER" id="PTHR24157:SF3">
    <property type="entry name" value="ANKYRIN REPEAT, SAM AND BASIC LEUCINE ZIPPER DOMAIN-CONTAINING PROTEIN 1"/>
    <property type="match status" value="1"/>
</dbReference>
<dbReference type="Proteomes" id="UP001302602">
    <property type="component" value="Unassembled WGS sequence"/>
</dbReference>
<dbReference type="Pfam" id="PF12796">
    <property type="entry name" value="Ank_2"/>
    <property type="match status" value="1"/>
</dbReference>
<sequence>MPAGDQTADTREKVVDGSLWDRTQDAIQNDETLQAASFGGHKEIVRMLLEKGADVNAQAGFYGHALQAASFEGHKEIVRMLLDKGADVNAQGGRYGSALQAASSRGYDEVVWMLLEN</sequence>